<organism evidence="1 2">
    <name type="scientific">Burkholderia contaminans</name>
    <dbReference type="NCBI Taxonomy" id="488447"/>
    <lineage>
        <taxon>Bacteria</taxon>
        <taxon>Pseudomonadati</taxon>
        <taxon>Pseudomonadota</taxon>
        <taxon>Betaproteobacteria</taxon>
        <taxon>Burkholderiales</taxon>
        <taxon>Burkholderiaceae</taxon>
        <taxon>Burkholderia</taxon>
        <taxon>Burkholderia cepacia complex</taxon>
    </lineage>
</organism>
<reference evidence="1 2" key="1">
    <citation type="submission" date="2018-01" db="EMBL/GenBank/DDBJ databases">
        <title>Successful Treatment of Persistent Burkholderia cepacia Bacteremia with Ceftazidime-Avibactam.</title>
        <authorList>
            <person name="Tamma P."/>
            <person name="Fan Y."/>
            <person name="Bergman Y."/>
            <person name="Sick-Samuels A."/>
            <person name="Hsu A."/>
            <person name="Timp W."/>
            <person name="Simner P."/>
        </authorList>
    </citation>
    <scope>NUCLEOTIDE SEQUENCE [LARGE SCALE GENOMIC DNA]</scope>
    <source>
        <strain evidence="1 2">170816</strain>
    </source>
</reference>
<dbReference type="InterPro" id="IPR011006">
    <property type="entry name" value="CheY-like_superfamily"/>
</dbReference>
<dbReference type="AlphaFoldDB" id="A0A2S5DQJ2"/>
<evidence type="ECO:0008006" key="3">
    <source>
        <dbReference type="Google" id="ProtNLM"/>
    </source>
</evidence>
<dbReference type="SUPFAM" id="SSF52172">
    <property type="entry name" value="CheY-like"/>
    <property type="match status" value="1"/>
</dbReference>
<sequence>MEDGIDNRNGNAKAQFDEADRRLGMAEARIRSLFANPLANEAVRQSALDDYREARLLWLSADAVLRSTSVIDKPSRQVGRRIVILRGNAHVGESVALLLRLRGFSTTVVPAHRAEEAISHGPASAVVVDVERDPDDACLLAVNTVNSHPRTRIVAMVPPTLERYAWCGFDAVLVKPVSIDMIAHAIMGDSGA</sequence>
<accession>A0A2S5DQJ2</accession>
<gene>
    <name evidence="1" type="ORF">C3743_37925</name>
</gene>
<proteinExistence type="predicted"/>
<dbReference type="Proteomes" id="UP000238655">
    <property type="component" value="Chromosome 3"/>
</dbReference>
<name>A0A2S5DQJ2_9BURK</name>
<evidence type="ECO:0000313" key="1">
    <source>
        <dbReference type="EMBL" id="POZ81370.1"/>
    </source>
</evidence>
<dbReference type="RefSeq" id="WP_089463702.1">
    <property type="nucleotide sequence ID" value="NZ_CM009577.1"/>
</dbReference>
<comment type="caution">
    <text evidence="1">The sequence shown here is derived from an EMBL/GenBank/DDBJ whole genome shotgun (WGS) entry which is preliminary data.</text>
</comment>
<dbReference type="EMBL" id="PQVP01000003">
    <property type="protein sequence ID" value="POZ81370.1"/>
    <property type="molecule type" value="Genomic_DNA"/>
</dbReference>
<evidence type="ECO:0000313" key="2">
    <source>
        <dbReference type="Proteomes" id="UP000238655"/>
    </source>
</evidence>
<protein>
    <recommendedName>
        <fullName evidence="3">Response regulatory domain-containing protein</fullName>
    </recommendedName>
</protein>